<reference evidence="2" key="1">
    <citation type="submission" date="2024-01" db="EMBL/GenBank/DDBJ databases">
        <title>The genome sequence of Micromonospora mangrovi CCTCC AA 2012012.</title>
        <authorList>
            <person name="Gao J."/>
        </authorList>
    </citation>
    <scope>NUCLEOTIDE SEQUENCE</scope>
    <source>
        <strain evidence="2">CCTCC AA 2012012</strain>
    </source>
</reference>
<dbReference type="Gene3D" id="1.10.10.10">
    <property type="entry name" value="Winged helix-like DNA-binding domain superfamily/Winged helix DNA-binding domain"/>
    <property type="match status" value="1"/>
</dbReference>
<evidence type="ECO:0008006" key="4">
    <source>
        <dbReference type="Google" id="ProtNLM"/>
    </source>
</evidence>
<reference evidence="3" key="2">
    <citation type="submission" date="2024-06" db="EMBL/GenBank/DDBJ databases">
        <title>Micromonospora mangrovi CCTCC AA 2012012 genome sequences.</title>
        <authorList>
            <person name="Gao J."/>
        </authorList>
    </citation>
    <scope>NUCLEOTIDE SEQUENCE</scope>
    <source>
        <strain evidence="3">CCTCC AA 2012012</strain>
    </source>
</reference>
<feature type="region of interest" description="Disordered" evidence="1">
    <location>
        <begin position="70"/>
        <end position="100"/>
    </location>
</feature>
<accession>A0AAU8HNG3</accession>
<organism evidence="3">
    <name type="scientific">Micromonospora sp. CCTCC AA 2012012</name>
    <dbReference type="NCBI Taxonomy" id="3111921"/>
    <lineage>
        <taxon>Bacteria</taxon>
        <taxon>Bacillati</taxon>
        <taxon>Actinomycetota</taxon>
        <taxon>Actinomycetes</taxon>
        <taxon>Micromonosporales</taxon>
        <taxon>Micromonosporaceae</taxon>
        <taxon>Micromonospora</taxon>
    </lineage>
</organism>
<evidence type="ECO:0000313" key="3">
    <source>
        <dbReference type="EMBL" id="XCH76814.1"/>
    </source>
</evidence>
<evidence type="ECO:0000256" key="1">
    <source>
        <dbReference type="SAM" id="MobiDB-lite"/>
    </source>
</evidence>
<name>A0AAU8HNG3_9ACTN</name>
<evidence type="ECO:0000313" key="2">
    <source>
        <dbReference type="EMBL" id="XBP96110.1"/>
    </source>
</evidence>
<dbReference type="InterPro" id="IPR036388">
    <property type="entry name" value="WH-like_DNA-bd_sf"/>
</dbReference>
<dbReference type="AlphaFoldDB" id="A0AAU8HNG3"/>
<gene>
    <name evidence="3" type="ORF">ABUL08_12190</name>
    <name evidence="2" type="ORF">VK199_12140</name>
</gene>
<dbReference type="EMBL" id="CP157762">
    <property type="protein sequence ID" value="XBP96110.1"/>
    <property type="molecule type" value="Genomic_DNA"/>
</dbReference>
<dbReference type="EMBL" id="CP159342">
    <property type="protein sequence ID" value="XCH76814.1"/>
    <property type="molecule type" value="Genomic_DNA"/>
</dbReference>
<proteinExistence type="predicted"/>
<sequence length="152" mass="16510">MTQYTVTIESQPGGSTTILRIETTPEPRIVEVNVRAGTDGGISSTSLPPVDLTAIAAAFNLCPHRPDDVPAVGSTVEARPVPRPRAATPPEPAGAADRATRNYRRMPDVAELVEAYREAASVTELARQYGVPRHTMNAWLGRLRREGVIERR</sequence>
<feature type="compositionally biased region" description="Pro residues" evidence="1">
    <location>
        <begin position="81"/>
        <end position="92"/>
    </location>
</feature>
<protein>
    <recommendedName>
        <fullName evidence="4">Helix-turn-helix domain-containing protein</fullName>
    </recommendedName>
</protein>
<dbReference type="RefSeq" id="WP_350937543.1">
    <property type="nucleotide sequence ID" value="NZ_CP157762.1"/>
</dbReference>